<feature type="region of interest" description="Disordered" evidence="1">
    <location>
        <begin position="1"/>
        <end position="59"/>
    </location>
</feature>
<accession>A0A5B7J2F8</accession>
<organism evidence="2 3">
    <name type="scientific">Portunus trituberculatus</name>
    <name type="common">Swimming crab</name>
    <name type="synonym">Neptunus trituberculatus</name>
    <dbReference type="NCBI Taxonomy" id="210409"/>
    <lineage>
        <taxon>Eukaryota</taxon>
        <taxon>Metazoa</taxon>
        <taxon>Ecdysozoa</taxon>
        <taxon>Arthropoda</taxon>
        <taxon>Crustacea</taxon>
        <taxon>Multicrustacea</taxon>
        <taxon>Malacostraca</taxon>
        <taxon>Eumalacostraca</taxon>
        <taxon>Eucarida</taxon>
        <taxon>Decapoda</taxon>
        <taxon>Pleocyemata</taxon>
        <taxon>Brachyura</taxon>
        <taxon>Eubrachyura</taxon>
        <taxon>Portunoidea</taxon>
        <taxon>Portunidae</taxon>
        <taxon>Portuninae</taxon>
        <taxon>Portunus</taxon>
    </lineage>
</organism>
<dbReference type="AlphaFoldDB" id="A0A5B7J2F8"/>
<comment type="caution">
    <text evidence="2">The sequence shown here is derived from an EMBL/GenBank/DDBJ whole genome shotgun (WGS) entry which is preliminary data.</text>
</comment>
<dbReference type="Proteomes" id="UP000324222">
    <property type="component" value="Unassembled WGS sequence"/>
</dbReference>
<reference evidence="2 3" key="1">
    <citation type="submission" date="2019-05" db="EMBL/GenBank/DDBJ databases">
        <title>Another draft genome of Portunus trituberculatus and its Hox gene families provides insights of decapod evolution.</title>
        <authorList>
            <person name="Jeong J.-H."/>
            <person name="Song I."/>
            <person name="Kim S."/>
            <person name="Choi T."/>
            <person name="Kim D."/>
            <person name="Ryu S."/>
            <person name="Kim W."/>
        </authorList>
    </citation>
    <scope>NUCLEOTIDE SEQUENCE [LARGE SCALE GENOMIC DNA]</scope>
    <source>
        <tissue evidence="2">Muscle</tissue>
    </source>
</reference>
<protein>
    <submittedName>
        <fullName evidence="2">Uncharacterized protein</fullName>
    </submittedName>
</protein>
<proteinExistence type="predicted"/>
<evidence type="ECO:0000313" key="2">
    <source>
        <dbReference type="EMBL" id="MPC86644.1"/>
    </source>
</evidence>
<dbReference type="EMBL" id="VSRR010072070">
    <property type="protein sequence ID" value="MPC86644.1"/>
    <property type="molecule type" value="Genomic_DNA"/>
</dbReference>
<gene>
    <name evidence="2" type="ORF">E2C01_081479</name>
</gene>
<sequence>MMMRRRKAKGRRETGWSFGVDEREEDGKAEMVRGGGWNEEVKQRGDRKRDRQPELLPLL</sequence>
<evidence type="ECO:0000313" key="3">
    <source>
        <dbReference type="Proteomes" id="UP000324222"/>
    </source>
</evidence>
<feature type="compositionally biased region" description="Basic and acidic residues" evidence="1">
    <location>
        <begin position="39"/>
        <end position="53"/>
    </location>
</feature>
<name>A0A5B7J2F8_PORTR</name>
<feature type="compositionally biased region" description="Basic residues" evidence="1">
    <location>
        <begin position="1"/>
        <end position="10"/>
    </location>
</feature>
<keyword evidence="3" id="KW-1185">Reference proteome</keyword>
<evidence type="ECO:0000256" key="1">
    <source>
        <dbReference type="SAM" id="MobiDB-lite"/>
    </source>
</evidence>